<protein>
    <submittedName>
        <fullName evidence="1">Uncharacterized protein</fullName>
    </submittedName>
</protein>
<proteinExistence type="predicted"/>
<accession>A0ACB7Y739</accession>
<comment type="caution">
    <text evidence="1">The sequence shown here is derived from an EMBL/GenBank/DDBJ whole genome shotgun (WGS) entry which is preliminary data.</text>
</comment>
<dbReference type="EMBL" id="CM037157">
    <property type="protein sequence ID" value="KAH7848794.1"/>
    <property type="molecule type" value="Genomic_DNA"/>
</dbReference>
<reference evidence="1 2" key="1">
    <citation type="journal article" date="2021" name="Hortic Res">
        <title>High-quality reference genome and annotation aids understanding of berry development for evergreen blueberry (Vaccinium darrowii).</title>
        <authorList>
            <person name="Yu J."/>
            <person name="Hulse-Kemp A.M."/>
            <person name="Babiker E."/>
            <person name="Staton M."/>
        </authorList>
    </citation>
    <scope>NUCLEOTIDE SEQUENCE [LARGE SCALE GENOMIC DNA]</scope>
    <source>
        <strain evidence="2">cv. NJ 8807/NJ 8810</strain>
        <tissue evidence="1">Young leaf</tissue>
    </source>
</reference>
<gene>
    <name evidence="1" type="ORF">Vadar_008076</name>
</gene>
<name>A0ACB7Y739_9ERIC</name>
<evidence type="ECO:0000313" key="1">
    <source>
        <dbReference type="EMBL" id="KAH7848794.1"/>
    </source>
</evidence>
<evidence type="ECO:0000313" key="2">
    <source>
        <dbReference type="Proteomes" id="UP000828048"/>
    </source>
</evidence>
<organism evidence="1 2">
    <name type="scientific">Vaccinium darrowii</name>
    <dbReference type="NCBI Taxonomy" id="229202"/>
    <lineage>
        <taxon>Eukaryota</taxon>
        <taxon>Viridiplantae</taxon>
        <taxon>Streptophyta</taxon>
        <taxon>Embryophyta</taxon>
        <taxon>Tracheophyta</taxon>
        <taxon>Spermatophyta</taxon>
        <taxon>Magnoliopsida</taxon>
        <taxon>eudicotyledons</taxon>
        <taxon>Gunneridae</taxon>
        <taxon>Pentapetalae</taxon>
        <taxon>asterids</taxon>
        <taxon>Ericales</taxon>
        <taxon>Ericaceae</taxon>
        <taxon>Vaccinioideae</taxon>
        <taxon>Vaccinieae</taxon>
        <taxon>Vaccinium</taxon>
    </lineage>
</organism>
<dbReference type="Proteomes" id="UP000828048">
    <property type="component" value="Chromosome 7"/>
</dbReference>
<sequence>MPRMLSCWVAGLLHLDWPVGMERARVVGPAHYLYPNTTYTLTISLVRHAQGIHHVEGEKDHKAYSSEEFFDAPITPLGWNQVANLKKHVDACGLSKKIELVIASPLLRTMQTAAVGFGGEGYMDGIDAPPLMVANAGKSIHPAISSLNCPPFIAVELCRERMIESDVDILWKPDTREKDEELATRGMKLWTRPEKEIAVVTHKAFLVETLSAFGNDCHPSIKSEICKPFNNCELRSFVIVDRSMTGSDSSTTNYPGKIPCKSDLPTDVTKEKHPASGMPTKPTDAKTIKKATIMRKLHNCFRIH</sequence>
<keyword evidence="2" id="KW-1185">Reference proteome</keyword>